<evidence type="ECO:0000313" key="4">
    <source>
        <dbReference type="Proteomes" id="UP000325849"/>
    </source>
</evidence>
<accession>A0A5N8V6H2</accession>
<gene>
    <name evidence="3" type="ORF">FNH09_03970</name>
</gene>
<protein>
    <submittedName>
        <fullName evidence="3">Uncharacterized protein</fullName>
    </submittedName>
</protein>
<evidence type="ECO:0000256" key="1">
    <source>
        <dbReference type="SAM" id="MobiDB-lite"/>
    </source>
</evidence>
<dbReference type="AlphaFoldDB" id="A0A5N8V6H2"/>
<feature type="chain" id="PRO_5038830601" evidence="2">
    <location>
        <begin position="22"/>
        <end position="186"/>
    </location>
</feature>
<feature type="compositionally biased region" description="Low complexity" evidence="1">
    <location>
        <begin position="80"/>
        <end position="108"/>
    </location>
</feature>
<name>A0A5N8V6H2_9ACTN</name>
<comment type="caution">
    <text evidence="3">The sequence shown here is derived from an EMBL/GenBank/DDBJ whole genome shotgun (WGS) entry which is preliminary data.</text>
</comment>
<dbReference type="Proteomes" id="UP000325849">
    <property type="component" value="Unassembled WGS sequence"/>
</dbReference>
<dbReference type="EMBL" id="VJZD01000009">
    <property type="protein sequence ID" value="MPY30496.1"/>
    <property type="molecule type" value="Genomic_DNA"/>
</dbReference>
<evidence type="ECO:0000256" key="2">
    <source>
        <dbReference type="SAM" id="SignalP"/>
    </source>
</evidence>
<feature type="signal peptide" evidence="2">
    <location>
        <begin position="1"/>
        <end position="21"/>
    </location>
</feature>
<proteinExistence type="predicted"/>
<sequence>MLLAAGGLALAAGVLSLVRLAPDSGVGGLGAAETEPSPDIGGDWSPSAAATAVPRVSPSSTSVTGGADGTGPVATTVRVTPAPADSARASSSALPSAAASATGRAGAPVSASEPGTQVTGAATPRPTAPRPAPATTAPSGRQTDRPDPSDQQGEQGEQDELDTPGAPGLCVPVIGLCVDVPDLAAR</sequence>
<feature type="region of interest" description="Disordered" evidence="1">
    <location>
        <begin position="25"/>
        <end position="172"/>
    </location>
</feature>
<reference evidence="3 4" key="1">
    <citation type="submission" date="2019-07" db="EMBL/GenBank/DDBJ databases">
        <title>New species of Amycolatopsis and Streptomyces.</title>
        <authorList>
            <person name="Duangmal K."/>
            <person name="Teo W.F.A."/>
            <person name="Lipun K."/>
        </authorList>
    </citation>
    <scope>NUCLEOTIDE SEQUENCE [LARGE SCALE GENOMIC DNA]</scope>
    <source>
        <strain evidence="3 4">NBRC 109810</strain>
    </source>
</reference>
<keyword evidence="4" id="KW-1185">Reference proteome</keyword>
<dbReference type="RefSeq" id="WP_152885226.1">
    <property type="nucleotide sequence ID" value="NZ_VJZD01000009.1"/>
</dbReference>
<organism evidence="3 4">
    <name type="scientific">Streptomyces adustus</name>
    <dbReference type="NCBI Taxonomy" id="1609272"/>
    <lineage>
        <taxon>Bacteria</taxon>
        <taxon>Bacillati</taxon>
        <taxon>Actinomycetota</taxon>
        <taxon>Actinomycetes</taxon>
        <taxon>Kitasatosporales</taxon>
        <taxon>Streptomycetaceae</taxon>
        <taxon>Streptomyces</taxon>
    </lineage>
</organism>
<feature type="compositionally biased region" description="Low complexity" evidence="1">
    <location>
        <begin position="51"/>
        <end position="65"/>
    </location>
</feature>
<keyword evidence="2" id="KW-0732">Signal</keyword>
<evidence type="ECO:0000313" key="3">
    <source>
        <dbReference type="EMBL" id="MPY30496.1"/>
    </source>
</evidence>